<dbReference type="EMBL" id="LT670817">
    <property type="protein sequence ID" value="SHH97949.1"/>
    <property type="molecule type" value="Genomic_DNA"/>
</dbReference>
<gene>
    <name evidence="8" type="ORF">SAMN05443248_7259</name>
</gene>
<dbReference type="GO" id="GO:0009279">
    <property type="term" value="C:cell outer membrane"/>
    <property type="evidence" value="ECO:0007669"/>
    <property type="project" value="UniProtKB-SubCell"/>
</dbReference>
<dbReference type="InterPro" id="IPR032831">
    <property type="entry name" value="LptM_cons"/>
</dbReference>
<accession>A0A1M5XDW1</accession>
<name>A0A1M5XDW1_9BRAD</name>
<sequence>MNSNNSPTASGWTIILLSAAVLALGGCGRKGPLDLPPNTPPQAAAAAQAAADHEPAASAPSVFDPSYGANTPAALPKGAKKPFILDPLLNSN</sequence>
<evidence type="ECO:0000256" key="5">
    <source>
        <dbReference type="ARBA" id="ARBA00023237"/>
    </source>
</evidence>
<dbReference type="NCBIfam" id="NF047847">
    <property type="entry name" value="SS_mature_LptM"/>
    <property type="match status" value="1"/>
</dbReference>
<dbReference type="RefSeq" id="WP_245332371.1">
    <property type="nucleotide sequence ID" value="NZ_LT670817.1"/>
</dbReference>
<keyword evidence="4" id="KW-0564">Palmitate</keyword>
<evidence type="ECO:0000256" key="3">
    <source>
        <dbReference type="ARBA" id="ARBA00023136"/>
    </source>
</evidence>
<dbReference type="Pfam" id="PF13627">
    <property type="entry name" value="LptM_cons"/>
    <property type="match status" value="1"/>
</dbReference>
<evidence type="ECO:0000313" key="8">
    <source>
        <dbReference type="EMBL" id="SHH97949.1"/>
    </source>
</evidence>
<keyword evidence="6 8" id="KW-0449">Lipoprotein</keyword>
<feature type="compositionally biased region" description="Low complexity" evidence="7">
    <location>
        <begin position="41"/>
        <end position="60"/>
    </location>
</feature>
<evidence type="ECO:0000256" key="4">
    <source>
        <dbReference type="ARBA" id="ARBA00023139"/>
    </source>
</evidence>
<evidence type="ECO:0000313" key="9">
    <source>
        <dbReference type="Proteomes" id="UP000189796"/>
    </source>
</evidence>
<dbReference type="Proteomes" id="UP000189796">
    <property type="component" value="Chromosome I"/>
</dbReference>
<reference evidence="8 9" key="1">
    <citation type="submission" date="2016-11" db="EMBL/GenBank/DDBJ databases">
        <authorList>
            <person name="Jaros S."/>
            <person name="Januszkiewicz K."/>
            <person name="Wedrychowicz H."/>
        </authorList>
    </citation>
    <scope>NUCLEOTIDE SEQUENCE [LARGE SCALE GENOMIC DNA]</scope>
    <source>
        <strain evidence="8 9">GAS138</strain>
    </source>
</reference>
<evidence type="ECO:0000256" key="1">
    <source>
        <dbReference type="ARBA" id="ARBA00004459"/>
    </source>
</evidence>
<feature type="region of interest" description="Disordered" evidence="7">
    <location>
        <begin position="29"/>
        <end position="79"/>
    </location>
</feature>
<evidence type="ECO:0000256" key="2">
    <source>
        <dbReference type="ARBA" id="ARBA00022729"/>
    </source>
</evidence>
<organism evidence="8 9">
    <name type="scientific">Bradyrhizobium erythrophlei</name>
    <dbReference type="NCBI Taxonomy" id="1437360"/>
    <lineage>
        <taxon>Bacteria</taxon>
        <taxon>Pseudomonadati</taxon>
        <taxon>Pseudomonadota</taxon>
        <taxon>Alphaproteobacteria</taxon>
        <taxon>Hyphomicrobiales</taxon>
        <taxon>Nitrobacteraceae</taxon>
        <taxon>Bradyrhizobium</taxon>
    </lineage>
</organism>
<keyword evidence="5" id="KW-0998">Cell outer membrane</keyword>
<keyword evidence="3" id="KW-0472">Membrane</keyword>
<keyword evidence="2" id="KW-0732">Signal</keyword>
<dbReference type="AlphaFoldDB" id="A0A1M5XDW1"/>
<comment type="subcellular location">
    <subcellularLocation>
        <location evidence="1">Cell outer membrane</location>
        <topology evidence="1">Lipid-anchor</topology>
    </subcellularLocation>
</comment>
<protein>
    <submittedName>
        <fullName evidence="8">Lipoprotein-attachment site-containing protein</fullName>
    </submittedName>
</protein>
<evidence type="ECO:0000256" key="6">
    <source>
        <dbReference type="ARBA" id="ARBA00023288"/>
    </source>
</evidence>
<proteinExistence type="predicted"/>
<evidence type="ECO:0000256" key="7">
    <source>
        <dbReference type="SAM" id="MobiDB-lite"/>
    </source>
</evidence>